<dbReference type="PROSITE" id="PS00330">
    <property type="entry name" value="HEMOLYSIN_CALCIUM"/>
    <property type="match status" value="3"/>
</dbReference>
<dbReference type="Proteomes" id="UP000479043">
    <property type="component" value="Unassembled WGS sequence"/>
</dbReference>
<dbReference type="PANTHER" id="PTHR38340:SF1">
    <property type="entry name" value="S-LAYER PROTEIN"/>
    <property type="match status" value="1"/>
</dbReference>
<protein>
    <submittedName>
        <fullName evidence="3">Uncharacterized protein</fullName>
    </submittedName>
</protein>
<proteinExistence type="predicted"/>
<dbReference type="SUPFAM" id="SSF51120">
    <property type="entry name" value="beta-Roll"/>
    <property type="match status" value="2"/>
</dbReference>
<gene>
    <name evidence="3" type="ORF">GR167_17675</name>
</gene>
<evidence type="ECO:0000256" key="1">
    <source>
        <dbReference type="ARBA" id="ARBA00004613"/>
    </source>
</evidence>
<dbReference type="GO" id="GO:0005576">
    <property type="term" value="C:extracellular region"/>
    <property type="evidence" value="ECO:0007669"/>
    <property type="project" value="UniProtKB-SubCell"/>
</dbReference>
<evidence type="ECO:0000313" key="3">
    <source>
        <dbReference type="EMBL" id="MYM57151.1"/>
    </source>
</evidence>
<dbReference type="InterPro" id="IPR050557">
    <property type="entry name" value="RTX_toxin/Mannuronan_C5-epim"/>
</dbReference>
<reference evidence="3 4" key="1">
    <citation type="submission" date="2020-01" db="EMBL/GenBank/DDBJ databases">
        <authorList>
            <person name="Chen S."/>
        </authorList>
    </citation>
    <scope>NUCLEOTIDE SEQUENCE [LARGE SCALE GENOMIC DNA]</scope>
    <source>
        <strain evidence="3 4">GS-10</strain>
    </source>
</reference>
<dbReference type="PRINTS" id="PR00313">
    <property type="entry name" value="CABNDNGRPT"/>
</dbReference>
<evidence type="ECO:0000256" key="2">
    <source>
        <dbReference type="ARBA" id="ARBA00022525"/>
    </source>
</evidence>
<dbReference type="RefSeq" id="WP_160975060.1">
    <property type="nucleotide sequence ID" value="NZ_WWEN01000009.1"/>
</dbReference>
<name>A0A6L8LM72_9RHOB</name>
<keyword evidence="4" id="KW-1185">Reference proteome</keyword>
<comment type="caution">
    <text evidence="3">The sequence shown here is derived from an EMBL/GenBank/DDBJ whole genome shotgun (WGS) entry which is preliminary data.</text>
</comment>
<dbReference type="Pfam" id="PF00353">
    <property type="entry name" value="HemolysinCabind"/>
    <property type="match status" value="3"/>
</dbReference>
<accession>A0A6L8LM72</accession>
<comment type="subcellular location">
    <subcellularLocation>
        <location evidence="1">Secreted</location>
    </subcellularLocation>
</comment>
<dbReference type="GO" id="GO:0005509">
    <property type="term" value="F:calcium ion binding"/>
    <property type="evidence" value="ECO:0007669"/>
    <property type="project" value="InterPro"/>
</dbReference>
<dbReference type="EMBL" id="WWEN01000009">
    <property type="protein sequence ID" value="MYM57151.1"/>
    <property type="molecule type" value="Genomic_DNA"/>
</dbReference>
<keyword evidence="2" id="KW-0964">Secreted</keyword>
<organism evidence="3 4">
    <name type="scientific">Thalassovita mangrovi</name>
    <dbReference type="NCBI Taxonomy" id="2692236"/>
    <lineage>
        <taxon>Bacteria</taxon>
        <taxon>Pseudomonadati</taxon>
        <taxon>Pseudomonadota</taxon>
        <taxon>Alphaproteobacteria</taxon>
        <taxon>Rhodobacterales</taxon>
        <taxon>Roseobacteraceae</taxon>
        <taxon>Thalassovita</taxon>
    </lineage>
</organism>
<dbReference type="InterPro" id="IPR001343">
    <property type="entry name" value="Hemolysn_Ca-bd"/>
</dbReference>
<dbReference type="PANTHER" id="PTHR38340">
    <property type="entry name" value="S-LAYER PROTEIN"/>
    <property type="match status" value="1"/>
</dbReference>
<dbReference type="Gene3D" id="2.150.10.10">
    <property type="entry name" value="Serralysin-like metalloprotease, C-terminal"/>
    <property type="match status" value="3"/>
</dbReference>
<evidence type="ECO:0000313" key="4">
    <source>
        <dbReference type="Proteomes" id="UP000479043"/>
    </source>
</evidence>
<sequence length="376" mass="39123">MLLNYYGFYPGFLADAFFNEFGEVNLDILSVSSTQAVLEQLDSGIITTLTGTNFAVDGTGSPTGGTITGISFETSGSNTIAEISGISWSLVAFDEALAALEEDDNPVPMSDLFDSSGAITVDASTANQPLDMTDWEDLLPFINNSVNVTGTNSSDDILGGAGRDSLDGGDGFDFIFGGNGQDTLIGGAGDDEMIGGDSENDLRDVMYGGDGADYMDGNYGNDELRGDAGNDTLIGGFGADTVLGGDGDDNLTAQAWGDLLFGGDGNDFINGGFGYDRVNGGTGADAFFHLGVAGHGSDWIQDFDSVEGDYLLYGGTATADQFQINYADTENAGEAGISEAFIIYRPTGQILWALVDGGGQEEINLMIGSTLYDLMA</sequence>
<dbReference type="InterPro" id="IPR011049">
    <property type="entry name" value="Serralysin-like_metalloprot_C"/>
</dbReference>
<dbReference type="InterPro" id="IPR018511">
    <property type="entry name" value="Hemolysin-typ_Ca-bd_CS"/>
</dbReference>
<dbReference type="AlphaFoldDB" id="A0A6L8LM72"/>